<accession>A0AAJ5W2Q1</accession>
<dbReference type="Proteomes" id="UP001213972">
    <property type="component" value="Chromosome"/>
</dbReference>
<reference evidence="1" key="1">
    <citation type="submission" date="2023-03" db="EMBL/GenBank/DDBJ databases">
        <title>Andean soil-derived lignocellulolytic bacterial consortium as a source of novel taxa and putative plastic-active enzymes.</title>
        <authorList>
            <person name="Diaz-Garcia L."/>
            <person name="Chuvochina M."/>
            <person name="Feuerriegel G."/>
            <person name="Bunk B."/>
            <person name="Sproer C."/>
            <person name="Streit W.R."/>
            <person name="Rodriguez L.M."/>
            <person name="Overmann J."/>
            <person name="Jimenez D.J."/>
        </authorList>
    </citation>
    <scope>NUCLEOTIDE SEQUENCE</scope>
    <source>
        <strain evidence="1">MAG 4610</strain>
    </source>
</reference>
<evidence type="ECO:0000313" key="2">
    <source>
        <dbReference type="Proteomes" id="UP001213972"/>
    </source>
</evidence>
<dbReference type="EMBL" id="CP119321">
    <property type="protein sequence ID" value="WEK14500.1"/>
    <property type="molecule type" value="Genomic_DNA"/>
</dbReference>
<gene>
    <name evidence="1" type="ORF">P0Y48_04660</name>
</gene>
<evidence type="ECO:0000313" key="1">
    <source>
        <dbReference type="EMBL" id="WEK14500.1"/>
    </source>
</evidence>
<dbReference type="GO" id="GO:0008168">
    <property type="term" value="F:methyltransferase activity"/>
    <property type="evidence" value="ECO:0007669"/>
    <property type="project" value="UniProtKB-KW"/>
</dbReference>
<keyword evidence="1" id="KW-0489">Methyltransferase</keyword>
<keyword evidence="1" id="KW-0808">Transferase</keyword>
<dbReference type="GO" id="GO:0032259">
    <property type="term" value="P:methylation"/>
    <property type="evidence" value="ECO:0007669"/>
    <property type="project" value="UniProtKB-KW"/>
</dbReference>
<sequence>MTTIATSTLWLAYGADGQVVGSIRRANGEYTVTIAGASSSVGTYPSMDIAKSALHGHLPPGSDWPRFREH</sequence>
<organism evidence="1 2">
    <name type="scientific">Candidatus Microbacterium phytovorans</name>
    <dbReference type="NCBI Taxonomy" id="3121374"/>
    <lineage>
        <taxon>Bacteria</taxon>
        <taxon>Bacillati</taxon>
        <taxon>Actinomycetota</taxon>
        <taxon>Actinomycetes</taxon>
        <taxon>Micrococcales</taxon>
        <taxon>Microbacteriaceae</taxon>
        <taxon>Microbacterium</taxon>
    </lineage>
</organism>
<protein>
    <submittedName>
        <fullName evidence="1">Methyltransferase</fullName>
    </submittedName>
</protein>
<dbReference type="AlphaFoldDB" id="A0AAJ5W2Q1"/>
<name>A0AAJ5W2Q1_9MICO</name>
<proteinExistence type="predicted"/>